<feature type="chain" id="PRO_5020605718" evidence="2">
    <location>
        <begin position="23"/>
        <end position="177"/>
    </location>
</feature>
<evidence type="ECO:0000256" key="1">
    <source>
        <dbReference type="SAM" id="MobiDB-lite"/>
    </source>
</evidence>
<dbReference type="EMBL" id="SJSK01000002">
    <property type="protein sequence ID" value="TCC91619.1"/>
    <property type="molecule type" value="Genomic_DNA"/>
</dbReference>
<accession>A0A4R0MWI7</accession>
<dbReference type="Proteomes" id="UP000292884">
    <property type="component" value="Unassembled WGS sequence"/>
</dbReference>
<dbReference type="AlphaFoldDB" id="A0A4R0MWI7"/>
<reference evidence="3 4" key="1">
    <citation type="submission" date="2019-02" db="EMBL/GenBank/DDBJ databases">
        <title>Pedobacter sp. RP-1-13 sp. nov., isolated from Arctic soil.</title>
        <authorList>
            <person name="Dahal R.H."/>
        </authorList>
    </citation>
    <scope>NUCLEOTIDE SEQUENCE [LARGE SCALE GENOMIC DNA]</scope>
    <source>
        <strain evidence="3 4">RP-1-13</strain>
    </source>
</reference>
<evidence type="ECO:0000313" key="4">
    <source>
        <dbReference type="Proteomes" id="UP000292884"/>
    </source>
</evidence>
<keyword evidence="2" id="KW-0732">Signal</keyword>
<organism evidence="3 4">
    <name type="scientific">Pedobacter frigiditerrae</name>
    <dbReference type="NCBI Taxonomy" id="2530452"/>
    <lineage>
        <taxon>Bacteria</taxon>
        <taxon>Pseudomonadati</taxon>
        <taxon>Bacteroidota</taxon>
        <taxon>Sphingobacteriia</taxon>
        <taxon>Sphingobacteriales</taxon>
        <taxon>Sphingobacteriaceae</taxon>
        <taxon>Pedobacter</taxon>
    </lineage>
</organism>
<dbReference type="RefSeq" id="WP_131552557.1">
    <property type="nucleotide sequence ID" value="NZ_SJSK01000002.1"/>
</dbReference>
<proteinExistence type="predicted"/>
<keyword evidence="4" id="KW-1185">Reference proteome</keyword>
<gene>
    <name evidence="3" type="ORF">EZ428_07595</name>
</gene>
<feature type="compositionally biased region" description="Gly residues" evidence="1">
    <location>
        <begin position="163"/>
        <end position="177"/>
    </location>
</feature>
<feature type="region of interest" description="Disordered" evidence="1">
    <location>
        <begin position="141"/>
        <end position="177"/>
    </location>
</feature>
<evidence type="ECO:0000313" key="3">
    <source>
        <dbReference type="EMBL" id="TCC91619.1"/>
    </source>
</evidence>
<protein>
    <submittedName>
        <fullName evidence="3">Uncharacterized protein</fullName>
    </submittedName>
</protein>
<name>A0A4R0MWI7_9SPHI</name>
<dbReference type="OrthoDB" id="799522at2"/>
<feature type="signal peptide" evidence="2">
    <location>
        <begin position="1"/>
        <end position="22"/>
    </location>
</feature>
<sequence length="177" mass="19772">MKKLMLVAMLGIASLLNNNAKAQININISAQPLWGPTGYDHVDYYYLPDVDSYYSVPKQQFVYLNNGNWVFNNTLPARYSSYNLYNGYKVVVNGDRPYLNYKTDKIKYAKFKNYGGKQLVIKNSNDKKYYVVKGHPHGMPPGQAKKIYSGNGKGKVVNVKGNSGKGNNGNGKGKGKN</sequence>
<evidence type="ECO:0000256" key="2">
    <source>
        <dbReference type="SAM" id="SignalP"/>
    </source>
</evidence>
<comment type="caution">
    <text evidence="3">The sequence shown here is derived from an EMBL/GenBank/DDBJ whole genome shotgun (WGS) entry which is preliminary data.</text>
</comment>